<dbReference type="GO" id="GO:0008270">
    <property type="term" value="F:zinc ion binding"/>
    <property type="evidence" value="ECO:0007669"/>
    <property type="project" value="InterPro"/>
</dbReference>
<sequence>MGKTASLFLSHGAPNRILKAHPANDFLQNLATTELLTKAKAIVIMSPHWITKQLSISATGTLSSINDFGGFEPELYQQEYQAEQPQWLTDSVSDVLAKGKIDFSVVKQGLDHGAWTVLKLTNPNGQLPVLAMSLPVLTGFNPGEDMSAYVQLGKKLSPLAEQGIIFIGSGSATHNLSRLSLTGKTSSWAVEFSHWLQQQVAENNLAALANAYQLNPHMQMAHPRPDHYLPLLVAAGIHASKKNMQSKLLHDSYEYANLNNSSFIFS</sequence>
<keyword evidence="5" id="KW-0560">Oxidoreductase</keyword>
<reference evidence="7 8" key="1">
    <citation type="journal article" date="2014" name="Genome Announc.">
        <title>Draft Genome Sequence of the Agar-Degrading Bacterium Catenovulum sp. Strain DS-2, Isolated from Intestines of Haliotis diversicolor.</title>
        <authorList>
            <person name="Shan D."/>
            <person name="Li X."/>
            <person name="Gu Z."/>
            <person name="Wei G."/>
            <person name="Gao Z."/>
            <person name="Shao Z."/>
        </authorList>
    </citation>
    <scope>NUCLEOTIDE SEQUENCE [LARGE SCALE GENOMIC DNA]</scope>
    <source>
        <strain evidence="7 8">DS-2</strain>
    </source>
</reference>
<keyword evidence="8" id="KW-1185">Reference proteome</keyword>
<dbReference type="GO" id="GO:0016702">
    <property type="term" value="F:oxidoreductase activity, acting on single donors with incorporation of molecular oxygen, incorporation of two atoms of oxygen"/>
    <property type="evidence" value="ECO:0007669"/>
    <property type="project" value="UniProtKB-ARBA"/>
</dbReference>
<evidence type="ECO:0000256" key="3">
    <source>
        <dbReference type="ARBA" id="ARBA00022723"/>
    </source>
</evidence>
<comment type="caution">
    <text evidence="7">The sequence shown here is derived from an EMBL/GenBank/DDBJ whole genome shotgun (WGS) entry which is preliminary data.</text>
</comment>
<organism evidence="7 8">
    <name type="scientific">Catenovulum agarivorans DS-2</name>
    <dbReference type="NCBI Taxonomy" id="1328313"/>
    <lineage>
        <taxon>Bacteria</taxon>
        <taxon>Pseudomonadati</taxon>
        <taxon>Pseudomonadota</taxon>
        <taxon>Gammaproteobacteria</taxon>
        <taxon>Alteromonadales</taxon>
        <taxon>Alteromonadaceae</taxon>
        <taxon>Catenovulum</taxon>
    </lineage>
</organism>
<comment type="similarity">
    <text evidence="2">Belongs to the DODA-type extradiol aromatic ring-opening dioxygenase family.</text>
</comment>
<dbReference type="InterPro" id="IPR004183">
    <property type="entry name" value="Xdiol_dOase_suB"/>
</dbReference>
<dbReference type="PIRSF" id="PIRSF006157">
    <property type="entry name" value="Doxgns_DODA"/>
    <property type="match status" value="1"/>
</dbReference>
<evidence type="ECO:0000256" key="4">
    <source>
        <dbReference type="ARBA" id="ARBA00022833"/>
    </source>
</evidence>
<comment type="cofactor">
    <cofactor evidence="1">
        <name>Zn(2+)</name>
        <dbReference type="ChEBI" id="CHEBI:29105"/>
    </cofactor>
</comment>
<evidence type="ECO:0000256" key="2">
    <source>
        <dbReference type="ARBA" id="ARBA00007581"/>
    </source>
</evidence>
<dbReference type="STRING" id="1328313.DS2_13449"/>
<evidence type="ECO:0000256" key="5">
    <source>
        <dbReference type="ARBA" id="ARBA00023002"/>
    </source>
</evidence>
<dbReference type="CDD" id="cd07363">
    <property type="entry name" value="45_DOPA_Dioxygenase"/>
    <property type="match status" value="1"/>
</dbReference>
<feature type="domain" description="Extradiol ring-cleavage dioxygenase class III enzyme subunit B" evidence="6">
    <location>
        <begin position="21"/>
        <end position="259"/>
    </location>
</feature>
<evidence type="ECO:0000313" key="8">
    <source>
        <dbReference type="Proteomes" id="UP000019276"/>
    </source>
</evidence>
<dbReference type="Proteomes" id="UP000019276">
    <property type="component" value="Unassembled WGS sequence"/>
</dbReference>
<dbReference type="GO" id="GO:0008198">
    <property type="term" value="F:ferrous iron binding"/>
    <property type="evidence" value="ECO:0007669"/>
    <property type="project" value="InterPro"/>
</dbReference>
<gene>
    <name evidence="7" type="ORF">DS2_13449</name>
</gene>
<dbReference type="SUPFAM" id="SSF53213">
    <property type="entry name" value="LigB-like"/>
    <property type="match status" value="1"/>
</dbReference>
<dbReference type="EMBL" id="ARZY01000026">
    <property type="protein sequence ID" value="EWH09276.1"/>
    <property type="molecule type" value="Genomic_DNA"/>
</dbReference>
<dbReference type="PANTHER" id="PTHR30096:SF0">
    <property type="entry name" value="4,5-DOPA DIOXYGENASE EXTRADIOL-LIKE PROTEIN"/>
    <property type="match status" value="1"/>
</dbReference>
<keyword evidence="4" id="KW-0862">Zinc</keyword>
<dbReference type="Pfam" id="PF02900">
    <property type="entry name" value="LigB"/>
    <property type="match status" value="1"/>
</dbReference>
<protein>
    <submittedName>
        <fullName evidence="7">Na+/H+ antiporter NhaA</fullName>
    </submittedName>
</protein>
<dbReference type="OrthoDB" id="9790889at2"/>
<dbReference type="InterPro" id="IPR014436">
    <property type="entry name" value="Extradiol_dOase_DODA"/>
</dbReference>
<evidence type="ECO:0000259" key="6">
    <source>
        <dbReference type="Pfam" id="PF02900"/>
    </source>
</evidence>
<accession>W7QBA6</accession>
<evidence type="ECO:0000313" key="7">
    <source>
        <dbReference type="EMBL" id="EWH09276.1"/>
    </source>
</evidence>
<dbReference type="Gene3D" id="3.40.830.10">
    <property type="entry name" value="LigB-like"/>
    <property type="match status" value="1"/>
</dbReference>
<proteinExistence type="inferred from homology"/>
<keyword evidence="3" id="KW-0479">Metal-binding</keyword>
<name>W7QBA6_9ALTE</name>
<evidence type="ECO:0000256" key="1">
    <source>
        <dbReference type="ARBA" id="ARBA00001947"/>
    </source>
</evidence>
<dbReference type="eggNOG" id="COG3384">
    <property type="taxonomic scope" value="Bacteria"/>
</dbReference>
<dbReference type="PANTHER" id="PTHR30096">
    <property type="entry name" value="4,5-DOPA DIOXYGENASE EXTRADIOL-LIKE PROTEIN"/>
    <property type="match status" value="1"/>
</dbReference>
<dbReference type="AlphaFoldDB" id="W7QBA6"/>
<dbReference type="RefSeq" id="WP_035015337.1">
    <property type="nucleotide sequence ID" value="NZ_ARZY01000026.1"/>
</dbReference>